<evidence type="ECO:0000259" key="1">
    <source>
        <dbReference type="Pfam" id="PF02777"/>
    </source>
</evidence>
<sequence>MVKSLETALTAQFGSVDKFKEAFSQSAINNFGSGWTWLCVDPEKNNTLVIDNTSNAGCPLTRGLRPVFTVDVWEHAYYKDFENRRPDYLKEFWSIVNWEFVATTLEQALK</sequence>
<dbReference type="SUPFAM" id="SSF54719">
    <property type="entry name" value="Fe,Mn superoxide dismutase (SOD), C-terminal domain"/>
    <property type="match status" value="1"/>
</dbReference>
<feature type="domain" description="Manganese/iron superoxide dismutase C-terminal" evidence="1">
    <location>
        <begin position="3"/>
        <end position="103"/>
    </location>
</feature>
<dbReference type="InterPro" id="IPR036314">
    <property type="entry name" value="SOD_C_sf"/>
</dbReference>
<dbReference type="InterPro" id="IPR019833">
    <property type="entry name" value="Mn/Fe_SOD_BS"/>
</dbReference>
<dbReference type="Gene3D" id="3.55.40.20">
    <property type="entry name" value="Iron/manganese superoxide dismutase, C-terminal domain"/>
    <property type="match status" value="1"/>
</dbReference>
<gene>
    <name evidence="2" type="ORF">TVY486_0502810</name>
</gene>
<protein>
    <submittedName>
        <fullName evidence="2">Putative iron superoxide dismutase</fullName>
    </submittedName>
</protein>
<dbReference type="GO" id="GO:0004784">
    <property type="term" value="F:superoxide dismutase activity"/>
    <property type="evidence" value="ECO:0007669"/>
    <property type="project" value="InterPro"/>
</dbReference>
<dbReference type="VEuPathDB" id="TriTrypDB:TvY486_0502810"/>
<dbReference type="EMBL" id="HE573021">
    <property type="protein sequence ID" value="CCC48079.1"/>
    <property type="molecule type" value="Genomic_DNA"/>
</dbReference>
<dbReference type="Pfam" id="PF02777">
    <property type="entry name" value="Sod_Fe_C"/>
    <property type="match status" value="1"/>
</dbReference>
<organism evidence="2">
    <name type="scientific">Trypanosoma vivax (strain Y486)</name>
    <dbReference type="NCBI Taxonomy" id="1055687"/>
    <lineage>
        <taxon>Eukaryota</taxon>
        <taxon>Discoba</taxon>
        <taxon>Euglenozoa</taxon>
        <taxon>Kinetoplastea</taxon>
        <taxon>Metakinetoplastina</taxon>
        <taxon>Trypanosomatida</taxon>
        <taxon>Trypanosomatidae</taxon>
        <taxon>Trypanosoma</taxon>
        <taxon>Duttonella</taxon>
    </lineage>
</organism>
<accession>G0TVW3</accession>
<dbReference type="PANTHER" id="PTHR42769">
    <property type="entry name" value="SUPEROXIDE DISMUTASE"/>
    <property type="match status" value="1"/>
</dbReference>
<proteinExistence type="predicted"/>
<dbReference type="PANTHER" id="PTHR42769:SF12">
    <property type="entry name" value="SUPEROXIDE DISMUTASE"/>
    <property type="match status" value="1"/>
</dbReference>
<name>G0TVW3_TRYVY</name>
<dbReference type="InterPro" id="IPR019832">
    <property type="entry name" value="Mn/Fe_SOD_C"/>
</dbReference>
<reference evidence="2" key="1">
    <citation type="journal article" date="2012" name="Proc. Natl. Acad. Sci. U.S.A.">
        <title>Antigenic diversity is generated by distinct evolutionary mechanisms in African trypanosome species.</title>
        <authorList>
            <person name="Jackson A.P."/>
            <person name="Berry A."/>
            <person name="Aslett M."/>
            <person name="Allison H.C."/>
            <person name="Burton P."/>
            <person name="Vavrova-Anderson J."/>
            <person name="Brown R."/>
            <person name="Browne H."/>
            <person name="Corton N."/>
            <person name="Hauser H."/>
            <person name="Gamble J."/>
            <person name="Gilderthorp R."/>
            <person name="Marcello L."/>
            <person name="McQuillan J."/>
            <person name="Otto T.D."/>
            <person name="Quail M.A."/>
            <person name="Sanders M.J."/>
            <person name="van Tonder A."/>
            <person name="Ginger M.L."/>
            <person name="Field M.C."/>
            <person name="Barry J.D."/>
            <person name="Hertz-Fowler C."/>
            <person name="Berriman M."/>
        </authorList>
    </citation>
    <scope>NUCLEOTIDE SEQUENCE</scope>
    <source>
        <strain evidence="2">Y486</strain>
    </source>
</reference>
<dbReference type="GO" id="GO:0046872">
    <property type="term" value="F:metal ion binding"/>
    <property type="evidence" value="ECO:0007669"/>
    <property type="project" value="InterPro"/>
</dbReference>
<dbReference type="PROSITE" id="PS00088">
    <property type="entry name" value="SOD_MN"/>
    <property type="match status" value="1"/>
</dbReference>
<dbReference type="AlphaFoldDB" id="G0TVW3"/>
<evidence type="ECO:0000313" key="2">
    <source>
        <dbReference type="EMBL" id="CCC48079.1"/>
    </source>
</evidence>